<feature type="transmembrane region" description="Helical" evidence="11">
    <location>
        <begin position="31"/>
        <end position="49"/>
    </location>
</feature>
<keyword evidence="5" id="KW-0633">Potassium transport</keyword>
<dbReference type="InterPro" id="IPR006153">
    <property type="entry name" value="Cation/H_exchanger_TM"/>
</dbReference>
<accession>A0ABW2AA01</accession>
<gene>
    <name evidence="14" type="ORF">ACFQDL_32155</name>
</gene>
<feature type="transmembrane region" description="Helical" evidence="11">
    <location>
        <begin position="86"/>
        <end position="109"/>
    </location>
</feature>
<evidence type="ECO:0000259" key="13">
    <source>
        <dbReference type="PROSITE" id="PS51202"/>
    </source>
</evidence>
<evidence type="ECO:0000256" key="1">
    <source>
        <dbReference type="ARBA" id="ARBA00004141"/>
    </source>
</evidence>
<feature type="transmembrane region" description="Helical" evidence="11">
    <location>
        <begin position="181"/>
        <end position="198"/>
    </location>
</feature>
<evidence type="ECO:0000256" key="5">
    <source>
        <dbReference type="ARBA" id="ARBA00022538"/>
    </source>
</evidence>
<dbReference type="Gene3D" id="3.40.50.720">
    <property type="entry name" value="NAD(P)-binding Rossmann-like Domain"/>
    <property type="match status" value="1"/>
</dbReference>
<dbReference type="InterPro" id="IPR004771">
    <property type="entry name" value="K/H_exchanger"/>
</dbReference>
<dbReference type="EMBL" id="JBHSWE010000002">
    <property type="protein sequence ID" value="MFC6674250.1"/>
    <property type="molecule type" value="Genomic_DNA"/>
</dbReference>
<keyword evidence="4" id="KW-0050">Antiport</keyword>
<proteinExistence type="inferred from homology"/>
<dbReference type="Pfam" id="PF02080">
    <property type="entry name" value="TrkA_C"/>
    <property type="match status" value="1"/>
</dbReference>
<feature type="transmembrane region" description="Helical" evidence="11">
    <location>
        <begin position="148"/>
        <end position="169"/>
    </location>
</feature>
<sequence>MEPILTVQLVVVLALATVAVALFQQLGLSSILGYLATGVVVGPAVLDWLPDAAGYHRLAELGVVLLMFTIGLEFSLPRLWAAKRLVLGFGSAQMALTALLFGIVAWWGWRLGAGEAFVVGMALAMSSTAIVLKQLSEQLELPTPHGRVATGILLFQDLATVPMLAVLPVLAAEPERLAEQLVFSLGKAALVFAGLVLIGRRLLPPVLHWVAAKRSLELFMLTALLLALAAAALSDLAGLSPTLGAFMAGMLLGETLFRHQVEADIRPFRDLMLGVFFATIGMQLDPGVYTRTPETVALLLLALFVAKALLLVPLVRVFGQPASVARRAAILLAHGGEFGLLLLSSALAAGLLEPHRAQPLLAAVILSMAVAPLQVRFNNRLAQWLGVGRTGARYQDNEAHIAEVSSSFSGHVIVCGYGRFGQNLLHLLTEEGIAALALDLDPERVRQAAAAGEPVLFGNVLQPGILRAAGLERARALAVTVDDATLATRIVAHVRHLRGDLPLLVRSRRGRDDKALEEAGALVFPEGLEASLAFAGQLLIMLGLSPARVEARLNAVRANDYAPLRTFIHDSADPGGEADASDFPVQTRAVVIAEGHHAAGRTPEELDFAGDGIELVDVRRGALRVPGPLLDTQLRPGDVLLISGEREALERVTARLMEGA</sequence>
<evidence type="ECO:0000256" key="10">
    <source>
        <dbReference type="ARBA" id="ARBA00023136"/>
    </source>
</evidence>
<dbReference type="Pfam" id="PF00999">
    <property type="entry name" value="Na_H_Exchanger"/>
    <property type="match status" value="1"/>
</dbReference>
<dbReference type="Pfam" id="PF02254">
    <property type="entry name" value="TrkA_N"/>
    <property type="match status" value="1"/>
</dbReference>
<keyword evidence="8 11" id="KW-1133">Transmembrane helix</keyword>
<protein>
    <submittedName>
        <fullName evidence="14">Monovalent cation:proton antiporter-2 (CPA2) family protein</fullName>
    </submittedName>
</protein>
<feature type="transmembrane region" description="Helical" evidence="11">
    <location>
        <begin position="330"/>
        <end position="351"/>
    </location>
</feature>
<dbReference type="InterPro" id="IPR006037">
    <property type="entry name" value="RCK_C"/>
</dbReference>
<feature type="transmembrane region" description="Helical" evidence="11">
    <location>
        <begin position="296"/>
        <end position="318"/>
    </location>
</feature>
<dbReference type="InterPro" id="IPR038770">
    <property type="entry name" value="Na+/solute_symporter_sf"/>
</dbReference>
<feature type="transmembrane region" description="Helical" evidence="11">
    <location>
        <begin position="116"/>
        <end position="136"/>
    </location>
</feature>
<dbReference type="Gene3D" id="1.20.1530.20">
    <property type="match status" value="1"/>
</dbReference>
<keyword evidence="15" id="KW-1185">Reference proteome</keyword>
<reference evidence="15" key="1">
    <citation type="journal article" date="2019" name="Int. J. Syst. Evol. Microbiol.">
        <title>The Global Catalogue of Microorganisms (GCM) 10K type strain sequencing project: providing services to taxonomists for standard genome sequencing and annotation.</title>
        <authorList>
            <consortium name="The Broad Institute Genomics Platform"/>
            <consortium name="The Broad Institute Genome Sequencing Center for Infectious Disease"/>
            <person name="Wu L."/>
            <person name="Ma J."/>
        </authorList>
    </citation>
    <scope>NUCLEOTIDE SEQUENCE [LARGE SCALE GENOMIC DNA]</scope>
    <source>
        <strain evidence="15">NBRC 111756</strain>
    </source>
</reference>
<evidence type="ECO:0000313" key="15">
    <source>
        <dbReference type="Proteomes" id="UP001596422"/>
    </source>
</evidence>
<keyword evidence="7" id="KW-0630">Potassium</keyword>
<feature type="transmembrane region" description="Helical" evidence="11">
    <location>
        <begin position="61"/>
        <end position="80"/>
    </location>
</feature>
<evidence type="ECO:0000256" key="3">
    <source>
        <dbReference type="ARBA" id="ARBA00022448"/>
    </source>
</evidence>
<evidence type="ECO:0000256" key="8">
    <source>
        <dbReference type="ARBA" id="ARBA00022989"/>
    </source>
</evidence>
<name>A0ABW2AA01_9GAMM</name>
<comment type="caution">
    <text evidence="14">The sequence shown here is derived from an EMBL/GenBank/DDBJ whole genome shotgun (WGS) entry which is preliminary data.</text>
</comment>
<dbReference type="PROSITE" id="PS51201">
    <property type="entry name" value="RCK_N"/>
    <property type="match status" value="1"/>
</dbReference>
<organism evidence="14 15">
    <name type="scientific">Marinobacterium aestuariivivens</name>
    <dbReference type="NCBI Taxonomy" id="1698799"/>
    <lineage>
        <taxon>Bacteria</taxon>
        <taxon>Pseudomonadati</taxon>
        <taxon>Pseudomonadota</taxon>
        <taxon>Gammaproteobacteria</taxon>
        <taxon>Oceanospirillales</taxon>
        <taxon>Oceanospirillaceae</taxon>
        <taxon>Marinobacterium</taxon>
    </lineage>
</organism>
<keyword evidence="9" id="KW-0406">Ion transport</keyword>
<dbReference type="NCBIfam" id="TIGR00932">
    <property type="entry name" value="2a37"/>
    <property type="match status" value="1"/>
</dbReference>
<dbReference type="InterPro" id="IPR036291">
    <property type="entry name" value="NAD(P)-bd_dom_sf"/>
</dbReference>
<dbReference type="PANTHER" id="PTHR46157:SF4">
    <property type="entry name" value="K(+) EFFLUX ANTIPORTER 3, CHLOROPLASTIC"/>
    <property type="match status" value="1"/>
</dbReference>
<comment type="subcellular location">
    <subcellularLocation>
        <location evidence="1">Membrane</location>
        <topology evidence="1">Multi-pass membrane protein</topology>
    </subcellularLocation>
</comment>
<keyword evidence="10 11" id="KW-0472">Membrane</keyword>
<feature type="domain" description="RCK N-terminal" evidence="12">
    <location>
        <begin position="409"/>
        <end position="532"/>
    </location>
</feature>
<evidence type="ECO:0000256" key="4">
    <source>
        <dbReference type="ARBA" id="ARBA00022449"/>
    </source>
</evidence>
<dbReference type="PANTHER" id="PTHR46157">
    <property type="entry name" value="K(+) EFFLUX ANTIPORTER 3, CHLOROPLASTIC"/>
    <property type="match status" value="1"/>
</dbReference>
<dbReference type="InterPro" id="IPR036721">
    <property type="entry name" value="RCK_C_sf"/>
</dbReference>
<evidence type="ECO:0000256" key="6">
    <source>
        <dbReference type="ARBA" id="ARBA00022692"/>
    </source>
</evidence>
<dbReference type="SUPFAM" id="SSF51735">
    <property type="entry name" value="NAD(P)-binding Rossmann-fold domains"/>
    <property type="match status" value="1"/>
</dbReference>
<keyword evidence="6 11" id="KW-0812">Transmembrane</keyword>
<dbReference type="RefSeq" id="WP_379914037.1">
    <property type="nucleotide sequence ID" value="NZ_JBHSWE010000002.1"/>
</dbReference>
<evidence type="ECO:0000259" key="12">
    <source>
        <dbReference type="PROSITE" id="PS51201"/>
    </source>
</evidence>
<comment type="similarity">
    <text evidence="2">Belongs to the monovalent cation:proton antiporter 2 (CPA2) transporter (TC 2.A.37) family.</text>
</comment>
<dbReference type="Gene3D" id="3.30.70.1450">
    <property type="entry name" value="Regulator of K+ conductance, C-terminal domain"/>
    <property type="match status" value="1"/>
</dbReference>
<evidence type="ECO:0000256" key="11">
    <source>
        <dbReference type="SAM" id="Phobius"/>
    </source>
</evidence>
<keyword evidence="3" id="KW-0813">Transport</keyword>
<dbReference type="PROSITE" id="PS51202">
    <property type="entry name" value="RCK_C"/>
    <property type="match status" value="1"/>
</dbReference>
<dbReference type="InterPro" id="IPR003148">
    <property type="entry name" value="RCK_N"/>
</dbReference>
<dbReference type="Proteomes" id="UP001596422">
    <property type="component" value="Unassembled WGS sequence"/>
</dbReference>
<feature type="transmembrane region" description="Helical" evidence="11">
    <location>
        <begin position="218"/>
        <end position="246"/>
    </location>
</feature>
<evidence type="ECO:0000313" key="14">
    <source>
        <dbReference type="EMBL" id="MFC6674250.1"/>
    </source>
</evidence>
<dbReference type="SUPFAM" id="SSF116726">
    <property type="entry name" value="TrkA C-terminal domain-like"/>
    <property type="match status" value="1"/>
</dbReference>
<evidence type="ECO:0000256" key="2">
    <source>
        <dbReference type="ARBA" id="ARBA00005551"/>
    </source>
</evidence>
<evidence type="ECO:0000256" key="9">
    <source>
        <dbReference type="ARBA" id="ARBA00023065"/>
    </source>
</evidence>
<evidence type="ECO:0000256" key="7">
    <source>
        <dbReference type="ARBA" id="ARBA00022958"/>
    </source>
</evidence>
<feature type="domain" description="RCK C-terminal" evidence="13">
    <location>
        <begin position="575"/>
        <end position="658"/>
    </location>
</feature>